<dbReference type="InterPro" id="IPR032816">
    <property type="entry name" value="VTT_dom"/>
</dbReference>
<feature type="transmembrane region" description="Helical" evidence="1">
    <location>
        <begin position="41"/>
        <end position="61"/>
    </location>
</feature>
<accession>A0ABT1CQ24</accession>
<feature type="domain" description="VTT" evidence="2">
    <location>
        <begin position="30"/>
        <end position="138"/>
    </location>
</feature>
<evidence type="ECO:0000313" key="3">
    <source>
        <dbReference type="EMBL" id="MCO6408311.1"/>
    </source>
</evidence>
<feature type="transmembrane region" description="Helical" evidence="1">
    <location>
        <begin position="120"/>
        <end position="144"/>
    </location>
</feature>
<dbReference type="Pfam" id="PF09335">
    <property type="entry name" value="VTT_dom"/>
    <property type="match status" value="1"/>
</dbReference>
<keyword evidence="4" id="KW-1185">Reference proteome</keyword>
<comment type="caution">
    <text evidence="3">The sequence shown here is derived from an EMBL/GenBank/DDBJ whole genome shotgun (WGS) entry which is preliminary data.</text>
</comment>
<name>A0ABT1CQ24_9HYPH</name>
<sequence>MTDLAAYGSLFLAAFLAATLVPAQSESVLTGLILAGGQPVAALVAVASLGNILGSVLNWLIGRGIERFRTRQWFPASQAQLERAQARYQRFGYWSLLLAWVPIIGDPLTLVAGIMREPLWRFVILVSIGKVGRYAVLAAGVGVFR</sequence>
<dbReference type="Proteomes" id="UP001320715">
    <property type="component" value="Unassembled WGS sequence"/>
</dbReference>
<dbReference type="RefSeq" id="WP_252915456.1">
    <property type="nucleotide sequence ID" value="NZ_JAAAML010000001.1"/>
</dbReference>
<evidence type="ECO:0000313" key="4">
    <source>
        <dbReference type="Proteomes" id="UP001320715"/>
    </source>
</evidence>
<dbReference type="InterPro" id="IPR051311">
    <property type="entry name" value="DedA_domain"/>
</dbReference>
<dbReference type="PANTHER" id="PTHR42709">
    <property type="entry name" value="ALKALINE PHOSPHATASE LIKE PROTEIN"/>
    <property type="match status" value="1"/>
</dbReference>
<evidence type="ECO:0000256" key="1">
    <source>
        <dbReference type="SAM" id="Phobius"/>
    </source>
</evidence>
<dbReference type="PANTHER" id="PTHR42709:SF4">
    <property type="entry name" value="INNER MEMBRANE PROTEIN YQAA"/>
    <property type="match status" value="1"/>
</dbReference>
<protein>
    <submittedName>
        <fullName evidence="3">DedA family protein</fullName>
    </submittedName>
</protein>
<keyword evidence="1" id="KW-0812">Transmembrane</keyword>
<feature type="transmembrane region" description="Helical" evidence="1">
    <location>
        <begin position="91"/>
        <end position="114"/>
    </location>
</feature>
<reference evidence="3 4" key="1">
    <citation type="submission" date="2020-01" db="EMBL/GenBank/DDBJ databases">
        <title>Genomes of bacteria type strains.</title>
        <authorList>
            <person name="Chen J."/>
            <person name="Zhu S."/>
            <person name="Yang J."/>
        </authorList>
    </citation>
    <scope>NUCLEOTIDE SEQUENCE [LARGE SCALE GENOMIC DNA]</scope>
    <source>
        <strain evidence="3 4">DSM 16655</strain>
    </source>
</reference>
<keyword evidence="1" id="KW-1133">Transmembrane helix</keyword>
<dbReference type="EMBL" id="JAAAML010000001">
    <property type="protein sequence ID" value="MCO6408311.1"/>
    <property type="molecule type" value="Genomic_DNA"/>
</dbReference>
<evidence type="ECO:0000259" key="2">
    <source>
        <dbReference type="Pfam" id="PF09335"/>
    </source>
</evidence>
<gene>
    <name evidence="3" type="ORF">GTW23_09020</name>
</gene>
<organism evidence="3 4">
    <name type="scientific">Hoeflea alexandrii</name>
    <dbReference type="NCBI Taxonomy" id="288436"/>
    <lineage>
        <taxon>Bacteria</taxon>
        <taxon>Pseudomonadati</taxon>
        <taxon>Pseudomonadota</taxon>
        <taxon>Alphaproteobacteria</taxon>
        <taxon>Hyphomicrobiales</taxon>
        <taxon>Rhizobiaceae</taxon>
        <taxon>Hoeflea</taxon>
    </lineage>
</organism>
<keyword evidence="1" id="KW-0472">Membrane</keyword>
<proteinExistence type="predicted"/>